<gene>
    <name evidence="2" type="ORF">SCHPADRAFT_822855</name>
</gene>
<dbReference type="EMBL" id="KQ085913">
    <property type="protein sequence ID" value="KLO16698.1"/>
    <property type="molecule type" value="Genomic_DNA"/>
</dbReference>
<protein>
    <recommendedName>
        <fullName evidence="4">Protein kinase domain-containing protein</fullName>
    </recommendedName>
</protein>
<dbReference type="SUPFAM" id="SSF56112">
    <property type="entry name" value="Protein kinase-like (PK-like)"/>
    <property type="match status" value="1"/>
</dbReference>
<accession>A0A0H2S4T9</accession>
<feature type="region of interest" description="Disordered" evidence="1">
    <location>
        <begin position="72"/>
        <end position="93"/>
    </location>
</feature>
<dbReference type="InterPro" id="IPR011009">
    <property type="entry name" value="Kinase-like_dom_sf"/>
</dbReference>
<organism evidence="2 3">
    <name type="scientific">Schizopora paradoxa</name>
    <dbReference type="NCBI Taxonomy" id="27342"/>
    <lineage>
        <taxon>Eukaryota</taxon>
        <taxon>Fungi</taxon>
        <taxon>Dikarya</taxon>
        <taxon>Basidiomycota</taxon>
        <taxon>Agaricomycotina</taxon>
        <taxon>Agaricomycetes</taxon>
        <taxon>Hymenochaetales</taxon>
        <taxon>Schizoporaceae</taxon>
        <taxon>Schizopora</taxon>
    </lineage>
</organism>
<feature type="compositionally biased region" description="Basic and acidic residues" evidence="1">
    <location>
        <begin position="72"/>
        <end position="84"/>
    </location>
</feature>
<evidence type="ECO:0000256" key="1">
    <source>
        <dbReference type="SAM" id="MobiDB-lite"/>
    </source>
</evidence>
<keyword evidence="3" id="KW-1185">Reference proteome</keyword>
<feature type="non-terminal residue" evidence="2">
    <location>
        <position position="1"/>
    </location>
</feature>
<evidence type="ECO:0008006" key="4">
    <source>
        <dbReference type="Google" id="ProtNLM"/>
    </source>
</evidence>
<dbReference type="Proteomes" id="UP000053477">
    <property type="component" value="Unassembled WGS sequence"/>
</dbReference>
<sequence length="93" mass="11078">DNVLLTPSNVPLLADFGLSRMNESFVPKEFYSTETYRGSIRWLAYEYFVHDDKEDFHLNARRAFGPLERHCWDDESDTNRDHPSRSSFMLRNF</sequence>
<evidence type="ECO:0000313" key="2">
    <source>
        <dbReference type="EMBL" id="KLO16698.1"/>
    </source>
</evidence>
<dbReference type="OrthoDB" id="10252171at2759"/>
<name>A0A0H2S4T9_9AGAM</name>
<reference evidence="2 3" key="1">
    <citation type="submission" date="2015-04" db="EMBL/GenBank/DDBJ databases">
        <title>Complete genome sequence of Schizopora paradoxa KUC8140, a cosmopolitan wood degrader in East Asia.</title>
        <authorList>
            <consortium name="DOE Joint Genome Institute"/>
            <person name="Min B."/>
            <person name="Park H."/>
            <person name="Jang Y."/>
            <person name="Kim J.-J."/>
            <person name="Kim K.H."/>
            <person name="Pangilinan J."/>
            <person name="Lipzen A."/>
            <person name="Riley R."/>
            <person name="Grigoriev I.V."/>
            <person name="Spatafora J.W."/>
            <person name="Choi I.-G."/>
        </authorList>
    </citation>
    <scope>NUCLEOTIDE SEQUENCE [LARGE SCALE GENOMIC DNA]</scope>
    <source>
        <strain evidence="2 3">KUC8140</strain>
    </source>
</reference>
<proteinExistence type="predicted"/>
<dbReference type="AlphaFoldDB" id="A0A0H2S4T9"/>
<dbReference type="Gene3D" id="1.10.510.10">
    <property type="entry name" value="Transferase(Phosphotransferase) domain 1"/>
    <property type="match status" value="1"/>
</dbReference>
<dbReference type="InParanoid" id="A0A0H2S4T9"/>
<evidence type="ECO:0000313" key="3">
    <source>
        <dbReference type="Proteomes" id="UP000053477"/>
    </source>
</evidence>